<comment type="caution">
    <text evidence="1">The sequence shown here is derived from an EMBL/GenBank/DDBJ whole genome shotgun (WGS) entry which is preliminary data.</text>
</comment>
<evidence type="ECO:0000313" key="1">
    <source>
        <dbReference type="EMBL" id="KAB8031866.1"/>
    </source>
</evidence>
<gene>
    <name evidence="1" type="ORF">GCL57_04270</name>
</gene>
<protein>
    <recommendedName>
        <fullName evidence="3">Thiol-activated cytolysin</fullName>
    </recommendedName>
</protein>
<reference evidence="1 2" key="1">
    <citation type="submission" date="2019-10" db="EMBL/GenBank/DDBJ databases">
        <title>New genus of Silvanigrellaceae.</title>
        <authorList>
            <person name="Pitt A."/>
            <person name="Hahn M.W."/>
        </authorList>
    </citation>
    <scope>NUCLEOTIDE SEQUENCE [LARGE SCALE GENOMIC DNA]</scope>
    <source>
        <strain evidence="1 2">33A1-SZDP</strain>
    </source>
</reference>
<evidence type="ECO:0000313" key="2">
    <source>
        <dbReference type="Proteomes" id="UP000442694"/>
    </source>
</evidence>
<organism evidence="1 2">
    <name type="scientific">Fluviispira multicolorata</name>
    <dbReference type="NCBI Taxonomy" id="2654512"/>
    <lineage>
        <taxon>Bacteria</taxon>
        <taxon>Pseudomonadati</taxon>
        <taxon>Bdellovibrionota</taxon>
        <taxon>Oligoflexia</taxon>
        <taxon>Silvanigrellales</taxon>
        <taxon>Silvanigrellaceae</taxon>
        <taxon>Fluviispira</taxon>
    </lineage>
</organism>
<dbReference type="Proteomes" id="UP000442694">
    <property type="component" value="Unassembled WGS sequence"/>
</dbReference>
<accession>A0A833N4B8</accession>
<sequence length="613" mass="68097">MKSKKNKIFIITSISIVMSCLSYAAYHKIFTKPDYILIRPTENLSAAESLKDTPMNDDLRSLSLSSLKKRSQNSTIPGESLIPALLGSGYDSNSQILKSHCVTGTIRVPTINTSDFKVGYLYNLSTESLIKNISGTLAGDVSYSIFSGNGAIEYAKKAGASQTSVSFTEVAELDGGEIGFDFNANDKAVSLLAQSQLNSNGEALNTAEQACGDSFVDSVSIGAKLYTTVKFSFKNESTQTLFKGKVKANLQNLGELNGEIKKLDDYLKKSFHLTVYAFQLGGDPSQLPKAISTENRASVTNCSGEDVDACFAILKNLDLYRKEQFTKQIANSTYDETKPLGLVALKWNTVSYAKNALKYKDSLVTLFPATASLPLANEVKNTRLDLKDRYLRTLYDGIRAQELLKFFLPDGVKEQLNDIARVSQKNRTFLADAAENCFINQTTTDVNISRANAKACVLGAENAYNRLIKYDRKALSNFIDSNLTKIPFNYTGFWQSDKYSFLSLVQTGEILNGIKNVHIDEGYITQYASGGLRSLNEIYMRFKIHVPLKEKTSFYCTYDKDVLITPIDKDSFQLREVNVDNKKAQECRAEVTPCSETDDRFACVKDVETFERI</sequence>
<evidence type="ECO:0008006" key="3">
    <source>
        <dbReference type="Google" id="ProtNLM"/>
    </source>
</evidence>
<dbReference type="AlphaFoldDB" id="A0A833N4B8"/>
<dbReference type="PROSITE" id="PS51257">
    <property type="entry name" value="PROKAR_LIPOPROTEIN"/>
    <property type="match status" value="1"/>
</dbReference>
<name>A0A833N4B8_9BACT</name>
<dbReference type="RefSeq" id="WP_152212041.1">
    <property type="nucleotide sequence ID" value="NZ_WFLN01000005.1"/>
</dbReference>
<dbReference type="EMBL" id="WFLN01000005">
    <property type="protein sequence ID" value="KAB8031866.1"/>
    <property type="molecule type" value="Genomic_DNA"/>
</dbReference>
<proteinExistence type="predicted"/>
<keyword evidence="2" id="KW-1185">Reference proteome</keyword>